<reference evidence="1" key="1">
    <citation type="journal article" date="2014" name="Int. J. Syst. Evol. Microbiol.">
        <title>Complete genome sequence of Corynebacterium casei LMG S-19264T (=DSM 44701T), isolated from a smear-ripened cheese.</title>
        <authorList>
            <consortium name="US DOE Joint Genome Institute (JGI-PGF)"/>
            <person name="Walter F."/>
            <person name="Albersmeier A."/>
            <person name="Kalinowski J."/>
            <person name="Ruckert C."/>
        </authorList>
    </citation>
    <scope>NUCLEOTIDE SEQUENCE</scope>
    <source>
        <strain evidence="1">JCM 4956</strain>
    </source>
</reference>
<evidence type="ECO:0008006" key="3">
    <source>
        <dbReference type="Google" id="ProtNLM"/>
    </source>
</evidence>
<evidence type="ECO:0000313" key="2">
    <source>
        <dbReference type="Proteomes" id="UP000645555"/>
    </source>
</evidence>
<dbReference type="EMBL" id="BMWD01000015">
    <property type="protein sequence ID" value="GGX71610.1"/>
    <property type="molecule type" value="Genomic_DNA"/>
</dbReference>
<protein>
    <recommendedName>
        <fullName evidence="3">Peptidoglycan-binding protein</fullName>
    </recommendedName>
</protein>
<dbReference type="InterPro" id="IPR036366">
    <property type="entry name" value="PGBDSf"/>
</dbReference>
<name>A0A918KPW9_9ACTN</name>
<keyword evidence="2" id="KW-1185">Reference proteome</keyword>
<dbReference type="RefSeq" id="WP_190037259.1">
    <property type="nucleotide sequence ID" value="NZ_BMWD01000015.1"/>
</dbReference>
<reference evidence="1" key="2">
    <citation type="submission" date="2020-09" db="EMBL/GenBank/DDBJ databases">
        <authorList>
            <person name="Sun Q."/>
            <person name="Ohkuma M."/>
        </authorList>
    </citation>
    <scope>NUCLEOTIDE SEQUENCE</scope>
    <source>
        <strain evidence="1">JCM 4956</strain>
    </source>
</reference>
<dbReference type="InterPro" id="IPR036365">
    <property type="entry name" value="PGBD-like_sf"/>
</dbReference>
<organism evidence="1 2">
    <name type="scientific">Streptomyces fructofermentans</name>
    <dbReference type="NCBI Taxonomy" id="152141"/>
    <lineage>
        <taxon>Bacteria</taxon>
        <taxon>Bacillati</taxon>
        <taxon>Actinomycetota</taxon>
        <taxon>Actinomycetes</taxon>
        <taxon>Kitasatosporales</taxon>
        <taxon>Streptomycetaceae</taxon>
        <taxon>Streptomyces</taxon>
    </lineage>
</organism>
<dbReference type="SUPFAM" id="SSF47090">
    <property type="entry name" value="PGBD-like"/>
    <property type="match status" value="1"/>
</dbReference>
<accession>A0A918KPW9</accession>
<comment type="caution">
    <text evidence="1">The sequence shown here is derived from an EMBL/GenBank/DDBJ whole genome shotgun (WGS) entry which is preliminary data.</text>
</comment>
<sequence>MSTIWIEKAQRLGDGTIGGAMDHASVPGRVVWHTTESGTGDDAFRAVAAHLIRVTAEPHLLYDPTTDRLGQFGPLNASARALRNDGATRSNRVGKVCIQIEVLGRAAKPFTDTWKPGPKYRAMMAAIRSWGIPDTFPAGRLAATAAEANNRPRSVWMARGGHYGHANIPGNDHWDPGAIDRSALFEAAPVPPKPGPGSGAAPTGPAKPVVDLGNLVAAAMRDPALPQGGKTHKADVLVVEKALVAEGLLPAQWADGSFGSRTVEAYAALQRRYGFDGADANGIPGQTTLRRLGKEHGFTVKP</sequence>
<proteinExistence type="predicted"/>
<evidence type="ECO:0000313" key="1">
    <source>
        <dbReference type="EMBL" id="GGX71610.1"/>
    </source>
</evidence>
<gene>
    <name evidence="1" type="ORF">GCM10010515_43990</name>
</gene>
<dbReference type="Proteomes" id="UP000645555">
    <property type="component" value="Unassembled WGS sequence"/>
</dbReference>
<dbReference type="Gene3D" id="1.10.101.10">
    <property type="entry name" value="PGBD-like superfamily/PGBD"/>
    <property type="match status" value="1"/>
</dbReference>
<dbReference type="AlphaFoldDB" id="A0A918KPW9"/>